<protein>
    <submittedName>
        <fullName evidence="1">Uncharacterized protein</fullName>
    </submittedName>
</protein>
<sequence>MVGVRRVFLTALAARVAVADLAPFKFEAFPLGAVKASGWLQDQLRLSGDAAGGHLYDFYRYVGQSTWVGGDQEYSPLRESATYWFNYAVPLAFTLGDDRIKAQAKEFLDYVIDHQFEDGWLGPEEKIEERGIWARAYLLFGMTQYAEADPSETDRIVDAMHRFMKLTNTMLKDNFKGLIPDRDAGETYDDGLFGVSRAFEYPIPLQWLYENYPRENGDMILETIELMFEGSRAGGQDWNEFFTEENFPQVGTPDFQTSGFSHGVNTAEEYRLTKDESLIQKAYDAVDLTLKYQTSFSGSISADEHLGGHGPNRGSELCMTVENMFSHSWLYRFHGANYFADATERAAFNALPAGVTSDWWAHSYVTQTNQPWARMLEGDNPFFNVNNYGVVYGLEPNYPCCTVNHPQGLPKFISTAYARNGEDGIIHMLLSPTYVDTKIGDSSVKVNCDTNYPFSDELSYTIESETDFKFSVRVPEWTVLEDATITVGDGEAQPLSRNDNGLHDASVGSGTTSITVKLPMKITTATRDDSIAFYHGPLLYAAHIAHNETVTTPRSGSGEEALPEDQYDARAYDVSYSPVEDWQYAVDPSTVVVKHDRDQNAELPNPVWVSDGPPTSLEVDAYLIDWPVANGTAAPPPVNPVVDTSQKVTLKLIPYGAAKLHIAQFPVAKFEA</sequence>
<gene>
    <name evidence="1" type="ORF">N3K66_004928</name>
</gene>
<comment type="caution">
    <text evidence="1">The sequence shown here is derived from an EMBL/GenBank/DDBJ whole genome shotgun (WGS) entry which is preliminary data.</text>
</comment>
<organism evidence="1 2">
    <name type="scientific">Trichothecium roseum</name>
    <dbReference type="NCBI Taxonomy" id="47278"/>
    <lineage>
        <taxon>Eukaryota</taxon>
        <taxon>Fungi</taxon>
        <taxon>Dikarya</taxon>
        <taxon>Ascomycota</taxon>
        <taxon>Pezizomycotina</taxon>
        <taxon>Sordariomycetes</taxon>
        <taxon>Hypocreomycetidae</taxon>
        <taxon>Hypocreales</taxon>
        <taxon>Hypocreales incertae sedis</taxon>
        <taxon>Trichothecium</taxon>
    </lineage>
</organism>
<name>A0ACC0V5C6_9HYPO</name>
<evidence type="ECO:0000313" key="1">
    <source>
        <dbReference type="EMBL" id="KAI9900666.1"/>
    </source>
</evidence>
<dbReference type="Proteomes" id="UP001163324">
    <property type="component" value="Chromosome 4"/>
</dbReference>
<reference evidence="1" key="1">
    <citation type="submission" date="2022-10" db="EMBL/GenBank/DDBJ databases">
        <title>Complete Genome of Trichothecium roseum strain YXFP-22015, a Plant Pathogen Isolated from Citrus.</title>
        <authorList>
            <person name="Wang Y."/>
            <person name="Zhu L."/>
        </authorList>
    </citation>
    <scope>NUCLEOTIDE SEQUENCE</scope>
    <source>
        <strain evidence="1">YXFP-22015</strain>
    </source>
</reference>
<keyword evidence="2" id="KW-1185">Reference proteome</keyword>
<proteinExistence type="predicted"/>
<accession>A0ACC0V5C6</accession>
<evidence type="ECO:0000313" key="2">
    <source>
        <dbReference type="Proteomes" id="UP001163324"/>
    </source>
</evidence>
<dbReference type="EMBL" id="CM047943">
    <property type="protein sequence ID" value="KAI9900666.1"/>
    <property type="molecule type" value="Genomic_DNA"/>
</dbReference>